<reference evidence="2 3" key="1">
    <citation type="journal article" date="2024" name="G3 (Bethesda)">
        <title>Genome assembly of Hibiscus sabdariffa L. provides insights into metabolisms of medicinal natural products.</title>
        <authorList>
            <person name="Kim T."/>
        </authorList>
    </citation>
    <scope>NUCLEOTIDE SEQUENCE [LARGE SCALE GENOMIC DNA]</scope>
    <source>
        <strain evidence="2">TK-2024</strain>
        <tissue evidence="2">Old leaves</tissue>
    </source>
</reference>
<name>A0ABR2QYJ1_9ROSI</name>
<proteinExistence type="predicted"/>
<dbReference type="EMBL" id="JBBPBN010000030">
    <property type="protein sequence ID" value="KAK9005818.1"/>
    <property type="molecule type" value="Genomic_DNA"/>
</dbReference>
<evidence type="ECO:0000313" key="3">
    <source>
        <dbReference type="Proteomes" id="UP001396334"/>
    </source>
</evidence>
<sequence>MEGQSSGRKGKSVVSEDLENEIDEAESENSESGFMESDNEIGDVDDEFRCLKQPVTSSTQQPPMKKLPIKRKLPPTELPPPTIVRWMPTPRICSETGHVTISMDQGTISSSPATQEPPTK</sequence>
<dbReference type="Proteomes" id="UP001396334">
    <property type="component" value="Unassembled WGS sequence"/>
</dbReference>
<comment type="caution">
    <text evidence="2">The sequence shown here is derived from an EMBL/GenBank/DDBJ whole genome shotgun (WGS) entry which is preliminary data.</text>
</comment>
<organism evidence="2 3">
    <name type="scientific">Hibiscus sabdariffa</name>
    <name type="common">roselle</name>
    <dbReference type="NCBI Taxonomy" id="183260"/>
    <lineage>
        <taxon>Eukaryota</taxon>
        <taxon>Viridiplantae</taxon>
        <taxon>Streptophyta</taxon>
        <taxon>Embryophyta</taxon>
        <taxon>Tracheophyta</taxon>
        <taxon>Spermatophyta</taxon>
        <taxon>Magnoliopsida</taxon>
        <taxon>eudicotyledons</taxon>
        <taxon>Gunneridae</taxon>
        <taxon>Pentapetalae</taxon>
        <taxon>rosids</taxon>
        <taxon>malvids</taxon>
        <taxon>Malvales</taxon>
        <taxon>Malvaceae</taxon>
        <taxon>Malvoideae</taxon>
        <taxon>Hibiscus</taxon>
    </lineage>
</organism>
<gene>
    <name evidence="2" type="ORF">V6N11_043238</name>
</gene>
<feature type="region of interest" description="Disordered" evidence="1">
    <location>
        <begin position="54"/>
        <end position="91"/>
    </location>
</feature>
<keyword evidence="3" id="KW-1185">Reference proteome</keyword>
<evidence type="ECO:0000256" key="1">
    <source>
        <dbReference type="SAM" id="MobiDB-lite"/>
    </source>
</evidence>
<evidence type="ECO:0000313" key="2">
    <source>
        <dbReference type="EMBL" id="KAK9005818.1"/>
    </source>
</evidence>
<accession>A0ABR2QYJ1</accession>
<feature type="compositionally biased region" description="Acidic residues" evidence="1">
    <location>
        <begin position="16"/>
        <end position="29"/>
    </location>
</feature>
<feature type="region of interest" description="Disordered" evidence="1">
    <location>
        <begin position="1"/>
        <end position="40"/>
    </location>
</feature>
<protein>
    <submittedName>
        <fullName evidence="2">Uncharacterized protein</fullName>
    </submittedName>
</protein>